<dbReference type="Gene3D" id="3.30.70.940">
    <property type="entry name" value="NusG, N-terminal domain"/>
    <property type="match status" value="1"/>
</dbReference>
<dbReference type="InterPro" id="IPR006645">
    <property type="entry name" value="NGN-like_dom"/>
</dbReference>
<sequence>MDQIEKKWLVLYTRPRWEKKIDRALKDHNFKSFCPLLHVTRKWADRLKSVGIPLFPSYIFVLANNYDIAKIMQISGVLHVVKHCGNPVVITIQEIENIKSTIRTYTDIEVVSLKPYTLGEQIKVKDGLLSHHEGIVTAYNGRLVILTIENLGFALTVKIKPEHLSRVGEPLQNLRAYQQV</sequence>
<protein>
    <submittedName>
        <fullName evidence="5">Transcription antitermination factor NusG</fullName>
    </submittedName>
</protein>
<dbReference type="STRING" id="551996.SAMN05192573_11837"/>
<keyword evidence="1" id="KW-0889">Transcription antitermination</keyword>
<dbReference type="GO" id="GO:0006354">
    <property type="term" value="P:DNA-templated transcription elongation"/>
    <property type="evidence" value="ECO:0007669"/>
    <property type="project" value="InterPro"/>
</dbReference>
<dbReference type="RefSeq" id="WP_143020867.1">
    <property type="nucleotide sequence ID" value="NZ_FNCG01000018.1"/>
</dbReference>
<evidence type="ECO:0000313" key="5">
    <source>
        <dbReference type="EMBL" id="SDI27564.1"/>
    </source>
</evidence>
<dbReference type="NCBIfam" id="NF033644">
    <property type="entry name" value="antiterm_UpxY"/>
    <property type="match status" value="1"/>
</dbReference>
<evidence type="ECO:0000259" key="4">
    <source>
        <dbReference type="SMART" id="SM00738"/>
    </source>
</evidence>
<gene>
    <name evidence="5" type="ORF">SAMN05192573_11837</name>
</gene>
<dbReference type="SUPFAM" id="SSF82679">
    <property type="entry name" value="N-utilization substance G protein NusG, N-terminal domain"/>
    <property type="match status" value="1"/>
</dbReference>
<name>A0A1G8J8I0_9SPHI</name>
<dbReference type="InterPro" id="IPR043425">
    <property type="entry name" value="NusG-like"/>
</dbReference>
<feature type="domain" description="NusG-like N-terminal" evidence="4">
    <location>
        <begin position="5"/>
        <end position="102"/>
    </location>
</feature>
<dbReference type="InterPro" id="IPR036735">
    <property type="entry name" value="NGN_dom_sf"/>
</dbReference>
<dbReference type="Proteomes" id="UP000199705">
    <property type="component" value="Unassembled WGS sequence"/>
</dbReference>
<reference evidence="6" key="1">
    <citation type="submission" date="2016-10" db="EMBL/GenBank/DDBJ databases">
        <authorList>
            <person name="Varghese N."/>
            <person name="Submissions S."/>
        </authorList>
    </citation>
    <scope>NUCLEOTIDE SEQUENCE [LARGE SCALE GENOMIC DNA]</scope>
    <source>
        <strain evidence="6">Gh-67</strain>
    </source>
</reference>
<evidence type="ECO:0000256" key="3">
    <source>
        <dbReference type="ARBA" id="ARBA00023163"/>
    </source>
</evidence>
<dbReference type="SMART" id="SM00738">
    <property type="entry name" value="NGN"/>
    <property type="match status" value="1"/>
</dbReference>
<dbReference type="PANTHER" id="PTHR30265">
    <property type="entry name" value="RHO-INTERACTING TRANSCRIPTION TERMINATION FACTOR NUSG"/>
    <property type="match status" value="1"/>
</dbReference>
<dbReference type="AlphaFoldDB" id="A0A1G8J8I0"/>
<organism evidence="5 6">
    <name type="scientific">Mucilaginibacter gossypii</name>
    <dbReference type="NCBI Taxonomy" id="551996"/>
    <lineage>
        <taxon>Bacteria</taxon>
        <taxon>Pseudomonadati</taxon>
        <taxon>Bacteroidota</taxon>
        <taxon>Sphingobacteriia</taxon>
        <taxon>Sphingobacteriales</taxon>
        <taxon>Sphingobacteriaceae</taxon>
        <taxon>Mucilaginibacter</taxon>
    </lineage>
</organism>
<keyword evidence="6" id="KW-1185">Reference proteome</keyword>
<accession>A0A1G8J8I0</accession>
<keyword evidence="2" id="KW-0805">Transcription regulation</keyword>
<evidence type="ECO:0000256" key="1">
    <source>
        <dbReference type="ARBA" id="ARBA00022814"/>
    </source>
</evidence>
<dbReference type="CDD" id="cd09895">
    <property type="entry name" value="NGN_SP_UpxY"/>
    <property type="match status" value="1"/>
</dbReference>
<evidence type="ECO:0000313" key="6">
    <source>
        <dbReference type="Proteomes" id="UP000199705"/>
    </source>
</evidence>
<dbReference type="Pfam" id="PF02357">
    <property type="entry name" value="NusG"/>
    <property type="match status" value="1"/>
</dbReference>
<keyword evidence="3" id="KW-0804">Transcription</keyword>
<proteinExistence type="predicted"/>
<evidence type="ECO:0000256" key="2">
    <source>
        <dbReference type="ARBA" id="ARBA00023015"/>
    </source>
</evidence>
<dbReference type="GO" id="GO:0031564">
    <property type="term" value="P:transcription antitermination"/>
    <property type="evidence" value="ECO:0007669"/>
    <property type="project" value="UniProtKB-KW"/>
</dbReference>
<dbReference type="EMBL" id="FNCG01000018">
    <property type="protein sequence ID" value="SDI27564.1"/>
    <property type="molecule type" value="Genomic_DNA"/>
</dbReference>
<dbReference type="PANTHER" id="PTHR30265:SF4">
    <property type="entry name" value="KOW MOTIF FAMILY PROTEIN, EXPRESSED"/>
    <property type="match status" value="1"/>
</dbReference>